<dbReference type="InterPro" id="IPR002078">
    <property type="entry name" value="Sigma_54_int"/>
</dbReference>
<evidence type="ECO:0000313" key="7">
    <source>
        <dbReference type="EMBL" id="EAR60700.1"/>
    </source>
</evidence>
<dbReference type="Pfam" id="PF00158">
    <property type="entry name" value="Sigma54_activat"/>
    <property type="match status" value="1"/>
</dbReference>
<keyword evidence="2" id="KW-0067">ATP-binding</keyword>
<dbReference type="FunFam" id="3.40.50.300:FF:000006">
    <property type="entry name" value="DNA-binding transcriptional regulator NtrC"/>
    <property type="match status" value="1"/>
</dbReference>
<dbReference type="PANTHER" id="PTHR32071:SF117">
    <property type="entry name" value="PTS-DEPENDENT DIHYDROXYACETONE KINASE OPERON REGULATORY PROTEIN-RELATED"/>
    <property type="match status" value="1"/>
</dbReference>
<evidence type="ECO:0000256" key="4">
    <source>
        <dbReference type="ARBA" id="ARBA00023125"/>
    </source>
</evidence>
<evidence type="ECO:0000256" key="5">
    <source>
        <dbReference type="ARBA" id="ARBA00023163"/>
    </source>
</evidence>
<evidence type="ECO:0000259" key="6">
    <source>
        <dbReference type="PROSITE" id="PS50045"/>
    </source>
</evidence>
<gene>
    <name evidence="7" type="ORF">MED92_13533</name>
</gene>
<dbReference type="Pfam" id="PF08448">
    <property type="entry name" value="PAS_4"/>
    <property type="match status" value="1"/>
</dbReference>
<evidence type="ECO:0000256" key="1">
    <source>
        <dbReference type="ARBA" id="ARBA00022741"/>
    </source>
</evidence>
<dbReference type="GO" id="GO:0005524">
    <property type="term" value="F:ATP binding"/>
    <property type="evidence" value="ECO:0007669"/>
    <property type="project" value="UniProtKB-KW"/>
</dbReference>
<dbReference type="RefSeq" id="WP_007020372.1">
    <property type="nucleotide sequence ID" value="NZ_CH724125.1"/>
</dbReference>
<dbReference type="GO" id="GO:0003677">
    <property type="term" value="F:DNA binding"/>
    <property type="evidence" value="ECO:0007669"/>
    <property type="project" value="UniProtKB-KW"/>
</dbReference>
<dbReference type="Gene3D" id="3.40.50.300">
    <property type="entry name" value="P-loop containing nucleotide triphosphate hydrolases"/>
    <property type="match status" value="1"/>
</dbReference>
<dbReference type="AlphaFoldDB" id="A0A7U8GS41"/>
<evidence type="ECO:0000313" key="8">
    <source>
        <dbReference type="Proteomes" id="UP000002171"/>
    </source>
</evidence>
<dbReference type="InterPro" id="IPR027417">
    <property type="entry name" value="P-loop_NTPase"/>
</dbReference>
<dbReference type="Gene3D" id="1.10.10.60">
    <property type="entry name" value="Homeodomain-like"/>
    <property type="match status" value="1"/>
</dbReference>
<keyword evidence="5" id="KW-0804">Transcription</keyword>
<dbReference type="PANTHER" id="PTHR32071">
    <property type="entry name" value="TRANSCRIPTIONAL REGULATORY PROTEIN"/>
    <property type="match status" value="1"/>
</dbReference>
<dbReference type="SMART" id="SM00382">
    <property type="entry name" value="AAA"/>
    <property type="match status" value="1"/>
</dbReference>
<dbReference type="PROSITE" id="PS00688">
    <property type="entry name" value="SIGMA54_INTERACT_3"/>
    <property type="match status" value="1"/>
</dbReference>
<sequence>MAGTSISQTELSSILNAFTQPAAVLSDDYKIVATNAAYQEHHSALESPTGKHCYQVSHGYDKPCDQAGESCPLQKCQSTGLRQRVLHLHNTCHGQEHVDVEMLPLKRDRNDRQYYLEIMHLVKIAQARPGGEGLVGSSKLFNQMLGLIQRAAPSEISVLLLGESGSGKELVAKALHNASARVNQPFVTVECSGLSETLFESEMFGHEKGAFTGAINKKEGLVSAAMGGTLFLDEVGDIPKPLQVKLLRLIETGTYRTVGGIDLKHANFRLVCATHRNLKAMVEAGEFRQDLYYRISSFPIELPSLRERADDIPLLVEVLLQRISPEKQIKLSSAAQNKLIAYTFPGNIRELRNILERAVLLADDQQIDVEHLPAELSASHQELEVCDSESLAPIIPLSELDKVYLRKVSQQFKGSNRELADQLGVSERTLYRKLQTI</sequence>
<dbReference type="Pfam" id="PF25601">
    <property type="entry name" value="AAA_lid_14"/>
    <property type="match status" value="1"/>
</dbReference>
<dbReference type="InterPro" id="IPR013656">
    <property type="entry name" value="PAS_4"/>
</dbReference>
<dbReference type="PROSITE" id="PS00675">
    <property type="entry name" value="SIGMA54_INTERACT_1"/>
    <property type="match status" value="1"/>
</dbReference>
<dbReference type="SUPFAM" id="SSF46689">
    <property type="entry name" value="Homeodomain-like"/>
    <property type="match status" value="1"/>
</dbReference>
<dbReference type="InterPro" id="IPR025662">
    <property type="entry name" value="Sigma_54_int_dom_ATP-bd_1"/>
</dbReference>
<dbReference type="PROSITE" id="PS50045">
    <property type="entry name" value="SIGMA54_INTERACT_4"/>
    <property type="match status" value="1"/>
</dbReference>
<dbReference type="Gene3D" id="1.10.8.60">
    <property type="match status" value="1"/>
</dbReference>
<keyword evidence="8" id="KW-1185">Reference proteome</keyword>
<dbReference type="SUPFAM" id="SSF52540">
    <property type="entry name" value="P-loop containing nucleoside triphosphate hydrolases"/>
    <property type="match status" value="1"/>
</dbReference>
<dbReference type="CDD" id="cd00009">
    <property type="entry name" value="AAA"/>
    <property type="match status" value="1"/>
</dbReference>
<keyword evidence="1" id="KW-0547">Nucleotide-binding</keyword>
<accession>A0A7U8GS41</accession>
<dbReference type="InterPro" id="IPR025944">
    <property type="entry name" value="Sigma_54_int_dom_CS"/>
</dbReference>
<name>A0A7U8GS41_NEPCE</name>
<dbReference type="GO" id="GO:0006355">
    <property type="term" value="P:regulation of DNA-templated transcription"/>
    <property type="evidence" value="ECO:0007669"/>
    <property type="project" value="InterPro"/>
</dbReference>
<comment type="caution">
    <text evidence="7">The sequence shown here is derived from an EMBL/GenBank/DDBJ whole genome shotgun (WGS) entry which is preliminary data.</text>
</comment>
<proteinExistence type="predicted"/>
<keyword evidence="3" id="KW-0805">Transcription regulation</keyword>
<keyword evidence="4" id="KW-0238">DNA-binding</keyword>
<feature type="domain" description="Sigma-54 factor interaction" evidence="6">
    <location>
        <begin position="134"/>
        <end position="360"/>
    </location>
</feature>
<evidence type="ECO:0000256" key="3">
    <source>
        <dbReference type="ARBA" id="ARBA00023015"/>
    </source>
</evidence>
<protein>
    <submittedName>
        <fullName evidence="7">Helix-turn-helix, Fis-type protein</fullName>
    </submittedName>
</protein>
<evidence type="ECO:0000256" key="2">
    <source>
        <dbReference type="ARBA" id="ARBA00022840"/>
    </source>
</evidence>
<dbReference type="Proteomes" id="UP000002171">
    <property type="component" value="Unassembled WGS sequence"/>
</dbReference>
<organism evidence="7 8">
    <name type="scientific">Neptuniibacter caesariensis</name>
    <dbReference type="NCBI Taxonomy" id="207954"/>
    <lineage>
        <taxon>Bacteria</taxon>
        <taxon>Pseudomonadati</taxon>
        <taxon>Pseudomonadota</taxon>
        <taxon>Gammaproteobacteria</taxon>
        <taxon>Oceanospirillales</taxon>
        <taxon>Oceanospirillaceae</taxon>
        <taxon>Neptuniibacter</taxon>
    </lineage>
</organism>
<dbReference type="EMBL" id="AAOW01000014">
    <property type="protein sequence ID" value="EAR60700.1"/>
    <property type="molecule type" value="Genomic_DNA"/>
</dbReference>
<reference evidence="7 8" key="1">
    <citation type="submission" date="2006-02" db="EMBL/GenBank/DDBJ databases">
        <authorList>
            <person name="Pinhassi J."/>
            <person name="Pedros-Alio C."/>
            <person name="Ferriera S."/>
            <person name="Johnson J."/>
            <person name="Kravitz S."/>
            <person name="Halpern A."/>
            <person name="Remington K."/>
            <person name="Beeson K."/>
            <person name="Tran B."/>
            <person name="Rogers Y.-H."/>
            <person name="Friedman R."/>
            <person name="Venter J.C."/>
        </authorList>
    </citation>
    <scope>NUCLEOTIDE SEQUENCE [LARGE SCALE GENOMIC DNA]</scope>
    <source>
        <strain evidence="7 8">MED92</strain>
    </source>
</reference>
<dbReference type="InterPro" id="IPR003593">
    <property type="entry name" value="AAA+_ATPase"/>
</dbReference>
<dbReference type="InterPro" id="IPR058031">
    <property type="entry name" value="AAA_lid_NorR"/>
</dbReference>
<dbReference type="InterPro" id="IPR009057">
    <property type="entry name" value="Homeodomain-like_sf"/>
</dbReference>